<dbReference type="EMBL" id="JACTNZ010000008">
    <property type="protein sequence ID" value="KAG5535449.1"/>
    <property type="molecule type" value="Genomic_DNA"/>
</dbReference>
<organism evidence="2 3">
    <name type="scientific">Rhododendron griersonianum</name>
    <dbReference type="NCBI Taxonomy" id="479676"/>
    <lineage>
        <taxon>Eukaryota</taxon>
        <taxon>Viridiplantae</taxon>
        <taxon>Streptophyta</taxon>
        <taxon>Embryophyta</taxon>
        <taxon>Tracheophyta</taxon>
        <taxon>Spermatophyta</taxon>
        <taxon>Magnoliopsida</taxon>
        <taxon>eudicotyledons</taxon>
        <taxon>Gunneridae</taxon>
        <taxon>Pentapetalae</taxon>
        <taxon>asterids</taxon>
        <taxon>Ericales</taxon>
        <taxon>Ericaceae</taxon>
        <taxon>Ericoideae</taxon>
        <taxon>Rhodoreae</taxon>
        <taxon>Rhododendron</taxon>
    </lineage>
</organism>
<feature type="compositionally biased region" description="Basic and acidic residues" evidence="1">
    <location>
        <begin position="63"/>
        <end position="75"/>
    </location>
</feature>
<dbReference type="Proteomes" id="UP000823749">
    <property type="component" value="Chromosome 8"/>
</dbReference>
<feature type="compositionally biased region" description="Polar residues" evidence="1">
    <location>
        <begin position="49"/>
        <end position="62"/>
    </location>
</feature>
<feature type="compositionally biased region" description="Acidic residues" evidence="1">
    <location>
        <begin position="396"/>
        <end position="408"/>
    </location>
</feature>
<feature type="region of interest" description="Disordered" evidence="1">
    <location>
        <begin position="111"/>
        <end position="141"/>
    </location>
</feature>
<dbReference type="AlphaFoldDB" id="A0AAV6J6Z3"/>
<evidence type="ECO:0000256" key="1">
    <source>
        <dbReference type="SAM" id="MobiDB-lite"/>
    </source>
</evidence>
<evidence type="ECO:0000313" key="2">
    <source>
        <dbReference type="EMBL" id="KAG5535449.1"/>
    </source>
</evidence>
<reference evidence="2" key="1">
    <citation type="submission" date="2020-08" db="EMBL/GenBank/DDBJ databases">
        <title>Plant Genome Project.</title>
        <authorList>
            <person name="Zhang R.-G."/>
        </authorList>
    </citation>
    <scope>NUCLEOTIDE SEQUENCE</scope>
    <source>
        <strain evidence="2">WSP0</strain>
        <tissue evidence="2">Leaf</tissue>
    </source>
</reference>
<gene>
    <name evidence="2" type="ORF">RHGRI_023273</name>
</gene>
<feature type="compositionally biased region" description="Basic and acidic residues" evidence="1">
    <location>
        <begin position="111"/>
        <end position="121"/>
    </location>
</feature>
<dbReference type="PANTHER" id="PTHR34835">
    <property type="entry name" value="OS07G0283600 PROTEIN-RELATED"/>
    <property type="match status" value="1"/>
</dbReference>
<feature type="region of interest" description="Disordered" evidence="1">
    <location>
        <begin position="1"/>
        <end position="85"/>
    </location>
</feature>
<keyword evidence="3" id="KW-1185">Reference proteome</keyword>
<comment type="caution">
    <text evidence="2">The sequence shown here is derived from an EMBL/GenBank/DDBJ whole genome shotgun (WGS) entry which is preliminary data.</text>
</comment>
<name>A0AAV6J6Z3_9ERIC</name>
<accession>A0AAV6J6Z3</accession>
<proteinExistence type="predicted"/>
<feature type="compositionally biased region" description="Basic and acidic residues" evidence="1">
    <location>
        <begin position="385"/>
        <end position="394"/>
    </location>
</feature>
<sequence>MRLKKSPRKRTADPAVINIDDSAGKSEVVKSSSPSHRKGSKEVDVEATVRTSYPTPIKINTKQHGEKPETKMVYEKRRKRTSRGDEEVIDLNTPTKRVTRSAEALKKMKMNKDMKEKEDKGIKRKTSPLVSKGGGSNRQRNVKQKTIPNGEFTTRQIQEIKKTPFADIVFGIVEAKLDEAYVRKSDPDVLKLVKQYEGSGGSFKLGADSVKITAKELTTIFGIKSGTTRIVINPTPRVPKTDFADRLCPGPKGQRILTTPILRDFFAKAVNGTTLNDAKDLARVLCLLLIGTLFVPNTQSRVSWAYLDFIEPLENSTSYNWSSFITEEVIHELNLRGSSNPAKVGGCVMGLMVLSSELEPNDEEEELYRFCPVTEHEADVKDSMVKTAVDKSNDEVVQDTSDEEADSD</sequence>
<evidence type="ECO:0008006" key="4">
    <source>
        <dbReference type="Google" id="ProtNLM"/>
    </source>
</evidence>
<evidence type="ECO:0000313" key="3">
    <source>
        <dbReference type="Proteomes" id="UP000823749"/>
    </source>
</evidence>
<feature type="region of interest" description="Disordered" evidence="1">
    <location>
        <begin position="385"/>
        <end position="408"/>
    </location>
</feature>
<protein>
    <recommendedName>
        <fullName evidence="4">Aminotransferase-like plant mobile domain-containing protein</fullName>
    </recommendedName>
</protein>